<dbReference type="InParanoid" id="A0A0R0HF16"/>
<evidence type="ECO:0000313" key="2">
    <source>
        <dbReference type="EnsemblPlants" id="KRH24644"/>
    </source>
</evidence>
<dbReference type="EMBL" id="CM000845">
    <property type="protein sequence ID" value="KRH24644.1"/>
    <property type="molecule type" value="Genomic_DNA"/>
</dbReference>
<dbReference type="AlphaFoldDB" id="A0A0R0HF16"/>
<name>A0A0R0HF16_SOYBN</name>
<gene>
    <name evidence="1" type="ORF">GLYMA_12G052900</name>
</gene>
<accession>A0A0R0HF16</accession>
<dbReference type="Proteomes" id="UP000008827">
    <property type="component" value="Chromosome 12"/>
</dbReference>
<evidence type="ECO:0000313" key="1">
    <source>
        <dbReference type="EMBL" id="KRH24644.1"/>
    </source>
</evidence>
<keyword evidence="3" id="KW-1185">Reference proteome</keyword>
<reference evidence="1 2" key="1">
    <citation type="journal article" date="2010" name="Nature">
        <title>Genome sequence of the palaeopolyploid soybean.</title>
        <authorList>
            <person name="Schmutz J."/>
            <person name="Cannon S.B."/>
            <person name="Schlueter J."/>
            <person name="Ma J."/>
            <person name="Mitros T."/>
            <person name="Nelson W."/>
            <person name="Hyten D.L."/>
            <person name="Song Q."/>
            <person name="Thelen J.J."/>
            <person name="Cheng J."/>
            <person name="Xu D."/>
            <person name="Hellsten U."/>
            <person name="May G.D."/>
            <person name="Yu Y."/>
            <person name="Sakurai T."/>
            <person name="Umezawa T."/>
            <person name="Bhattacharyya M.K."/>
            <person name="Sandhu D."/>
            <person name="Valliyodan B."/>
            <person name="Lindquist E."/>
            <person name="Peto M."/>
            <person name="Grant D."/>
            <person name="Shu S."/>
            <person name="Goodstein D."/>
            <person name="Barry K."/>
            <person name="Futrell-Griggs M."/>
            <person name="Abernathy B."/>
            <person name="Du J."/>
            <person name="Tian Z."/>
            <person name="Zhu L."/>
            <person name="Gill N."/>
            <person name="Joshi T."/>
            <person name="Libault M."/>
            <person name="Sethuraman A."/>
            <person name="Zhang X.-C."/>
            <person name="Shinozaki K."/>
            <person name="Nguyen H.T."/>
            <person name="Wing R.A."/>
            <person name="Cregan P."/>
            <person name="Specht J."/>
            <person name="Grimwood J."/>
            <person name="Rokhsar D."/>
            <person name="Stacey G."/>
            <person name="Shoemaker R.C."/>
            <person name="Jackson S.A."/>
        </authorList>
    </citation>
    <scope>NUCLEOTIDE SEQUENCE [LARGE SCALE GENOMIC DNA]</scope>
    <source>
        <strain evidence="2">cv. Williams 82</strain>
        <tissue evidence="1">Callus</tissue>
    </source>
</reference>
<sequence>MLDRTDEGHEAHEILKWINQSSSISPPPLVLFFLNGSAFNLSFWDFVQPMGFGDCHCQMTIGRRLSNEPMNKRQVVEAEMEEYR</sequence>
<evidence type="ECO:0000313" key="3">
    <source>
        <dbReference type="Proteomes" id="UP000008827"/>
    </source>
</evidence>
<reference evidence="2" key="2">
    <citation type="submission" date="2018-02" db="UniProtKB">
        <authorList>
            <consortium name="EnsemblPlants"/>
        </authorList>
    </citation>
    <scope>IDENTIFICATION</scope>
    <source>
        <strain evidence="2">Williams 82</strain>
    </source>
</reference>
<reference evidence="1" key="3">
    <citation type="submission" date="2018-07" db="EMBL/GenBank/DDBJ databases">
        <title>WGS assembly of Glycine max.</title>
        <authorList>
            <person name="Schmutz J."/>
            <person name="Cannon S."/>
            <person name="Schlueter J."/>
            <person name="Ma J."/>
            <person name="Mitros T."/>
            <person name="Nelson W."/>
            <person name="Hyten D."/>
            <person name="Song Q."/>
            <person name="Thelen J."/>
            <person name="Cheng J."/>
            <person name="Xu D."/>
            <person name="Hellsten U."/>
            <person name="May G."/>
            <person name="Yu Y."/>
            <person name="Sakurai T."/>
            <person name="Umezawa T."/>
            <person name="Bhattacharyya M."/>
            <person name="Sandhu D."/>
            <person name="Valliyodan B."/>
            <person name="Lindquist E."/>
            <person name="Peto M."/>
            <person name="Grant D."/>
            <person name="Shu S."/>
            <person name="Goodstein D."/>
            <person name="Barry K."/>
            <person name="Futrell-Griggs M."/>
            <person name="Abernathy B."/>
            <person name="Du J."/>
            <person name="Tian Z."/>
            <person name="Zhu L."/>
            <person name="Gill N."/>
            <person name="Joshi T."/>
            <person name="Libault M."/>
            <person name="Sethuraman A."/>
            <person name="Zhang X."/>
            <person name="Shinozaki K."/>
            <person name="Nguyen H."/>
            <person name="Wing R."/>
            <person name="Cregan P."/>
            <person name="Specht J."/>
            <person name="Grimwood J."/>
            <person name="Rokhsar D."/>
            <person name="Stacey G."/>
            <person name="Shoemaker R."/>
            <person name="Jackson S."/>
        </authorList>
    </citation>
    <scope>NUCLEOTIDE SEQUENCE</scope>
    <source>
        <tissue evidence="1">Callus</tissue>
    </source>
</reference>
<organism evidence="1">
    <name type="scientific">Glycine max</name>
    <name type="common">Soybean</name>
    <name type="synonym">Glycine hispida</name>
    <dbReference type="NCBI Taxonomy" id="3847"/>
    <lineage>
        <taxon>Eukaryota</taxon>
        <taxon>Viridiplantae</taxon>
        <taxon>Streptophyta</taxon>
        <taxon>Embryophyta</taxon>
        <taxon>Tracheophyta</taxon>
        <taxon>Spermatophyta</taxon>
        <taxon>Magnoliopsida</taxon>
        <taxon>eudicotyledons</taxon>
        <taxon>Gunneridae</taxon>
        <taxon>Pentapetalae</taxon>
        <taxon>rosids</taxon>
        <taxon>fabids</taxon>
        <taxon>Fabales</taxon>
        <taxon>Fabaceae</taxon>
        <taxon>Papilionoideae</taxon>
        <taxon>50 kb inversion clade</taxon>
        <taxon>NPAAA clade</taxon>
        <taxon>indigoferoid/millettioid clade</taxon>
        <taxon>Phaseoleae</taxon>
        <taxon>Glycine</taxon>
        <taxon>Glycine subgen. Soja</taxon>
    </lineage>
</organism>
<proteinExistence type="predicted"/>
<dbReference type="Gramene" id="KRH24644">
    <property type="protein sequence ID" value="KRH24644"/>
    <property type="gene ID" value="GLYMA_12G052900"/>
</dbReference>
<protein>
    <submittedName>
        <fullName evidence="1 2">Uncharacterized protein</fullName>
    </submittedName>
</protein>
<dbReference type="EnsemblPlants" id="KRH24644">
    <property type="protein sequence ID" value="KRH24644"/>
    <property type="gene ID" value="GLYMA_12G052900"/>
</dbReference>